<dbReference type="EMBL" id="QUSM01000002">
    <property type="protein sequence ID" value="RGD75134.1"/>
    <property type="molecule type" value="Genomic_DNA"/>
</dbReference>
<evidence type="ECO:0000313" key="15">
    <source>
        <dbReference type="EMBL" id="RGD75134.1"/>
    </source>
</evidence>
<organism evidence="15 16">
    <name type="scientific">Anaerofustis stercorihominis</name>
    <dbReference type="NCBI Taxonomy" id="214853"/>
    <lineage>
        <taxon>Bacteria</taxon>
        <taxon>Bacillati</taxon>
        <taxon>Bacillota</taxon>
        <taxon>Clostridia</taxon>
        <taxon>Eubacteriales</taxon>
        <taxon>Eubacteriaceae</taxon>
        <taxon>Anaerofustis</taxon>
    </lineage>
</organism>
<comment type="cofactor">
    <cofactor evidence="4">
        <name>Zn(2+)</name>
        <dbReference type="ChEBI" id="CHEBI:29105"/>
    </cofactor>
</comment>
<feature type="binding site" evidence="13">
    <location>
        <position position="34"/>
    </location>
    <ligand>
        <name>a divalent metal cation</name>
        <dbReference type="ChEBI" id="CHEBI:60240"/>
    </ligand>
</feature>
<comment type="caution">
    <text evidence="15">The sequence shown here is derived from an EMBL/GenBank/DDBJ whole genome shotgun (WGS) entry which is preliminary data.</text>
</comment>
<feature type="active site" description="Proton acceptor" evidence="12">
    <location>
        <position position="34"/>
    </location>
</feature>
<evidence type="ECO:0000256" key="8">
    <source>
        <dbReference type="ARBA" id="ARBA00022723"/>
    </source>
</evidence>
<feature type="binding site" evidence="14">
    <location>
        <position position="65"/>
    </location>
    <ligand>
        <name>substrate</name>
    </ligand>
</feature>
<dbReference type="CDD" id="cd00429">
    <property type="entry name" value="RPE"/>
    <property type="match status" value="1"/>
</dbReference>
<evidence type="ECO:0000256" key="10">
    <source>
        <dbReference type="NCBIfam" id="TIGR01163"/>
    </source>
</evidence>
<feature type="binding site" evidence="13">
    <location>
        <position position="65"/>
    </location>
    <ligand>
        <name>a divalent metal cation</name>
        <dbReference type="ChEBI" id="CHEBI:60240"/>
    </ligand>
</feature>
<comment type="cofactor">
    <cofactor evidence="5">
        <name>Fe(2+)</name>
        <dbReference type="ChEBI" id="CHEBI:29033"/>
    </cofactor>
</comment>
<dbReference type="NCBIfam" id="TIGR01163">
    <property type="entry name" value="rpe"/>
    <property type="match status" value="1"/>
</dbReference>
<evidence type="ECO:0000256" key="13">
    <source>
        <dbReference type="PIRSR" id="PIRSR001461-2"/>
    </source>
</evidence>
<feature type="binding site" evidence="13">
    <location>
        <position position="32"/>
    </location>
    <ligand>
        <name>a divalent metal cation</name>
        <dbReference type="ChEBI" id="CHEBI:60240"/>
    </ligand>
</feature>
<evidence type="ECO:0000256" key="6">
    <source>
        <dbReference type="ARBA" id="ARBA00009541"/>
    </source>
</evidence>
<dbReference type="RefSeq" id="WP_007050258.1">
    <property type="nucleotide sequence ID" value="NZ_CABKNJ010000001.1"/>
</dbReference>
<dbReference type="GO" id="GO:0005737">
    <property type="term" value="C:cytoplasm"/>
    <property type="evidence" value="ECO:0007669"/>
    <property type="project" value="UniProtKB-ARBA"/>
</dbReference>
<dbReference type="GO" id="GO:0006098">
    <property type="term" value="P:pentose-phosphate shunt"/>
    <property type="evidence" value="ECO:0007669"/>
    <property type="project" value="UniProtKB-UniRule"/>
</dbReference>
<comment type="cofactor">
    <cofactor evidence="13">
        <name>a divalent metal cation</name>
        <dbReference type="ChEBI" id="CHEBI:60240"/>
    </cofactor>
    <text evidence="13">Binds 1 divalent metal cation per subunit.</text>
</comment>
<dbReference type="GO" id="GO:0046872">
    <property type="term" value="F:metal ion binding"/>
    <property type="evidence" value="ECO:0007669"/>
    <property type="project" value="UniProtKB-KW"/>
</dbReference>
<keyword evidence="9 11" id="KW-0413">Isomerase</keyword>
<dbReference type="GO" id="GO:0004750">
    <property type="term" value="F:D-ribulose-phosphate 3-epimerase activity"/>
    <property type="evidence" value="ECO:0007669"/>
    <property type="project" value="UniProtKB-UniRule"/>
</dbReference>
<feature type="binding site" evidence="14">
    <location>
        <position position="7"/>
    </location>
    <ligand>
        <name>substrate</name>
    </ligand>
</feature>
<dbReference type="PANTHER" id="PTHR11749">
    <property type="entry name" value="RIBULOSE-5-PHOSPHATE-3-EPIMERASE"/>
    <property type="match status" value="1"/>
</dbReference>
<keyword evidence="13" id="KW-0170">Cobalt</keyword>
<dbReference type="NCBIfam" id="NF004076">
    <property type="entry name" value="PRK05581.1-4"/>
    <property type="match status" value="1"/>
</dbReference>
<dbReference type="GO" id="GO:0005975">
    <property type="term" value="P:carbohydrate metabolic process"/>
    <property type="evidence" value="ECO:0007669"/>
    <property type="project" value="InterPro"/>
</dbReference>
<evidence type="ECO:0000256" key="3">
    <source>
        <dbReference type="ARBA" id="ARBA00001941"/>
    </source>
</evidence>
<evidence type="ECO:0000256" key="12">
    <source>
        <dbReference type="PIRSR" id="PIRSR001461-1"/>
    </source>
</evidence>
<gene>
    <name evidence="15" type="primary">rpe</name>
    <name evidence="15" type="ORF">DW687_02080</name>
</gene>
<feature type="active site" description="Proton donor" evidence="12">
    <location>
        <position position="174"/>
    </location>
</feature>
<dbReference type="GeneID" id="98000573"/>
<comment type="cofactor">
    <cofactor evidence="2">
        <name>Mn(2+)</name>
        <dbReference type="ChEBI" id="CHEBI:29035"/>
    </cofactor>
</comment>
<reference evidence="15 16" key="1">
    <citation type="submission" date="2018-08" db="EMBL/GenBank/DDBJ databases">
        <title>A genome reference for cultivated species of the human gut microbiota.</title>
        <authorList>
            <person name="Zou Y."/>
            <person name="Xue W."/>
            <person name="Luo G."/>
        </authorList>
    </citation>
    <scope>NUCLEOTIDE SEQUENCE [LARGE SCALE GENOMIC DNA]</scope>
    <source>
        <strain evidence="15 16">AM25-6</strain>
    </source>
</reference>
<dbReference type="Proteomes" id="UP000261212">
    <property type="component" value="Unassembled WGS sequence"/>
</dbReference>
<dbReference type="FunFam" id="3.20.20.70:FF:000004">
    <property type="entry name" value="Ribulose-phosphate 3-epimerase"/>
    <property type="match status" value="1"/>
</dbReference>
<keyword evidence="11" id="KW-0119">Carbohydrate metabolism</keyword>
<dbReference type="AlphaFoldDB" id="A0A3E3E0P5"/>
<dbReference type="InterPro" id="IPR026019">
    <property type="entry name" value="Ribul_P_3_epim"/>
</dbReference>
<evidence type="ECO:0000256" key="11">
    <source>
        <dbReference type="PIRNR" id="PIRNR001461"/>
    </source>
</evidence>
<feature type="binding site" evidence="14">
    <location>
        <begin position="141"/>
        <end position="144"/>
    </location>
    <ligand>
        <name>substrate</name>
    </ligand>
</feature>
<accession>A0A3E3E0P5</accession>
<comment type="catalytic activity">
    <reaction evidence="1 11">
        <text>D-ribulose 5-phosphate = D-xylulose 5-phosphate</text>
        <dbReference type="Rhea" id="RHEA:13677"/>
        <dbReference type="ChEBI" id="CHEBI:57737"/>
        <dbReference type="ChEBI" id="CHEBI:58121"/>
        <dbReference type="EC" id="5.1.3.1"/>
    </reaction>
</comment>
<sequence length="227" mass="24993">MDKIAASIMCGNALEYGDELDALKAAGVDMIHFDVMDGEFVNNIGMGLYMLEGMKKHSDMIFDVHLMVVEPDVYYERIAEAGAEYICIHAEAVKHLHRSILRIKKAGAKAGVVLNPSTNLNVLKEVIKEIDLVCLMTVNPGGSGEKFIQNQYKKIADLKEMKEKYNPDLLIEVDGNIGPETIPGCAKAGADVYVCGTSAIFKGDRDLYKPLTKEMKDIIHKAVGEDK</sequence>
<dbReference type="EC" id="5.1.3.1" evidence="7 10"/>
<dbReference type="InterPro" id="IPR011060">
    <property type="entry name" value="RibuloseP-bd_barrel"/>
</dbReference>
<proteinExistence type="inferred from homology"/>
<evidence type="ECO:0000256" key="5">
    <source>
        <dbReference type="ARBA" id="ARBA00001954"/>
    </source>
</evidence>
<evidence type="ECO:0000313" key="16">
    <source>
        <dbReference type="Proteomes" id="UP000261212"/>
    </source>
</evidence>
<dbReference type="PIRSF" id="PIRSF001461">
    <property type="entry name" value="RPE"/>
    <property type="match status" value="1"/>
</dbReference>
<name>A0A3E3E0P5_9FIRM</name>
<evidence type="ECO:0000256" key="14">
    <source>
        <dbReference type="PIRSR" id="PIRSR001461-3"/>
    </source>
</evidence>
<evidence type="ECO:0000256" key="4">
    <source>
        <dbReference type="ARBA" id="ARBA00001947"/>
    </source>
</evidence>
<keyword evidence="13" id="KW-0862">Zinc</keyword>
<dbReference type="InterPro" id="IPR013785">
    <property type="entry name" value="Aldolase_TIM"/>
</dbReference>
<evidence type="ECO:0000256" key="9">
    <source>
        <dbReference type="ARBA" id="ARBA00023235"/>
    </source>
</evidence>
<feature type="binding site" evidence="13">
    <location>
        <position position="174"/>
    </location>
    <ligand>
        <name>a divalent metal cation</name>
        <dbReference type="ChEBI" id="CHEBI:60240"/>
    </ligand>
</feature>
<dbReference type="InterPro" id="IPR000056">
    <property type="entry name" value="Ribul_P_3_epim-like"/>
</dbReference>
<evidence type="ECO:0000256" key="2">
    <source>
        <dbReference type="ARBA" id="ARBA00001936"/>
    </source>
</evidence>
<keyword evidence="8 13" id="KW-0479">Metal-binding</keyword>
<comment type="cofactor">
    <cofactor evidence="3">
        <name>Co(2+)</name>
        <dbReference type="ChEBI" id="CHEBI:48828"/>
    </cofactor>
</comment>
<comment type="similarity">
    <text evidence="6 11">Belongs to the ribulose-phosphate 3-epimerase family.</text>
</comment>
<keyword evidence="13" id="KW-0464">Manganese</keyword>
<dbReference type="Gene3D" id="3.20.20.70">
    <property type="entry name" value="Aldolase class I"/>
    <property type="match status" value="1"/>
</dbReference>
<dbReference type="SUPFAM" id="SSF51366">
    <property type="entry name" value="Ribulose-phoshate binding barrel"/>
    <property type="match status" value="1"/>
</dbReference>
<evidence type="ECO:0000256" key="1">
    <source>
        <dbReference type="ARBA" id="ARBA00001782"/>
    </source>
</evidence>
<protein>
    <recommendedName>
        <fullName evidence="7 10">Ribulose-phosphate 3-epimerase</fullName>
        <ecNumber evidence="7 10">5.1.3.1</ecNumber>
    </recommendedName>
</protein>
<dbReference type="Pfam" id="PF00834">
    <property type="entry name" value="Ribul_P_3_epim"/>
    <property type="match status" value="1"/>
</dbReference>
<evidence type="ECO:0000256" key="7">
    <source>
        <dbReference type="ARBA" id="ARBA00013188"/>
    </source>
</evidence>